<dbReference type="SUPFAM" id="SSF53850">
    <property type="entry name" value="Periplasmic binding protein-like II"/>
    <property type="match status" value="1"/>
</dbReference>
<organism evidence="5">
    <name type="scientific">marine metagenome</name>
    <dbReference type="NCBI Taxonomy" id="408172"/>
    <lineage>
        <taxon>unclassified sequences</taxon>
        <taxon>metagenomes</taxon>
        <taxon>ecological metagenomes</taxon>
    </lineage>
</organism>
<accession>A0A383AB13</accession>
<evidence type="ECO:0000256" key="3">
    <source>
        <dbReference type="ARBA" id="ARBA00022729"/>
    </source>
</evidence>
<evidence type="ECO:0000259" key="4">
    <source>
        <dbReference type="Pfam" id="PF00496"/>
    </source>
</evidence>
<feature type="domain" description="Solute-binding protein family 5" evidence="4">
    <location>
        <begin position="4"/>
        <end position="247"/>
    </location>
</feature>
<dbReference type="InterPro" id="IPR000914">
    <property type="entry name" value="SBP_5_dom"/>
</dbReference>
<protein>
    <recommendedName>
        <fullName evidence="4">Solute-binding protein family 5 domain-containing protein</fullName>
    </recommendedName>
</protein>
<feature type="non-terminal residue" evidence="5">
    <location>
        <position position="252"/>
    </location>
</feature>
<dbReference type="InterPro" id="IPR039424">
    <property type="entry name" value="SBP_5"/>
</dbReference>
<evidence type="ECO:0000256" key="2">
    <source>
        <dbReference type="ARBA" id="ARBA00022448"/>
    </source>
</evidence>
<keyword evidence="3" id="KW-0732">Signal</keyword>
<keyword evidence="2" id="KW-0813">Transport</keyword>
<dbReference type="GO" id="GO:1904680">
    <property type="term" value="F:peptide transmembrane transporter activity"/>
    <property type="evidence" value="ECO:0007669"/>
    <property type="project" value="TreeGrafter"/>
</dbReference>
<gene>
    <name evidence="5" type="ORF">METZ01_LOCUS457603</name>
</gene>
<dbReference type="Pfam" id="PF00496">
    <property type="entry name" value="SBP_bac_5"/>
    <property type="match status" value="1"/>
</dbReference>
<name>A0A383AB13_9ZZZZ</name>
<evidence type="ECO:0000313" key="5">
    <source>
        <dbReference type="EMBL" id="SVE04749.1"/>
    </source>
</evidence>
<dbReference type="AlphaFoldDB" id="A0A383AB13"/>
<reference evidence="5" key="1">
    <citation type="submission" date="2018-05" db="EMBL/GenBank/DDBJ databases">
        <authorList>
            <person name="Lanie J.A."/>
            <person name="Ng W.-L."/>
            <person name="Kazmierczak K.M."/>
            <person name="Andrzejewski T.M."/>
            <person name="Davidsen T.M."/>
            <person name="Wayne K.J."/>
            <person name="Tettelin H."/>
            <person name="Glass J.I."/>
            <person name="Rusch D."/>
            <person name="Podicherti R."/>
            <person name="Tsui H.-C.T."/>
            <person name="Winkler M.E."/>
        </authorList>
    </citation>
    <scope>NUCLEOTIDE SEQUENCE</scope>
</reference>
<dbReference type="GO" id="GO:0015833">
    <property type="term" value="P:peptide transport"/>
    <property type="evidence" value="ECO:0007669"/>
    <property type="project" value="TreeGrafter"/>
</dbReference>
<dbReference type="PANTHER" id="PTHR30290">
    <property type="entry name" value="PERIPLASMIC BINDING COMPONENT OF ABC TRANSPORTER"/>
    <property type="match status" value="1"/>
</dbReference>
<sequence>VQGTDPIGTGPFQFVSRTMGSEFKMKRFDGYWGQPAYLDGVDISEVTEATTRLTGLMTGEFDVINDVPLDRVGEVQANSNVQTHNFSPVSNCFLNFNHGKEPFGDPRVRLAMDYCIDKPTLVQGALWGQGGPETNMLYGGPAYNNSLKQRPQDFDKARSLLKEAGVSGLEFEFAVTTNYPWHVDATQIMAEWFKEAGIKCNIKKYNWSDWLANCWIVGDVPNYDVTMMNFFGITNPSFFNLVYHSKGGFNYR</sequence>
<dbReference type="EMBL" id="UINC01190540">
    <property type="protein sequence ID" value="SVE04749.1"/>
    <property type="molecule type" value="Genomic_DNA"/>
</dbReference>
<dbReference type="Gene3D" id="3.40.190.10">
    <property type="entry name" value="Periplasmic binding protein-like II"/>
    <property type="match status" value="1"/>
</dbReference>
<dbReference type="Gene3D" id="3.10.105.10">
    <property type="entry name" value="Dipeptide-binding Protein, Domain 3"/>
    <property type="match status" value="1"/>
</dbReference>
<evidence type="ECO:0000256" key="1">
    <source>
        <dbReference type="ARBA" id="ARBA00005695"/>
    </source>
</evidence>
<dbReference type="PANTHER" id="PTHR30290:SF9">
    <property type="entry name" value="OLIGOPEPTIDE-BINDING PROTEIN APPA"/>
    <property type="match status" value="1"/>
</dbReference>
<comment type="similarity">
    <text evidence="1">Belongs to the bacterial solute-binding protein 5 family.</text>
</comment>
<feature type="non-terminal residue" evidence="5">
    <location>
        <position position="1"/>
    </location>
</feature>
<proteinExistence type="inferred from homology"/>